<accession>A0AAU9J1L4</accession>
<comment type="caution">
    <text evidence="2">The sequence shown here is derived from an EMBL/GenBank/DDBJ whole genome shotgun (WGS) entry which is preliminary data.</text>
</comment>
<proteinExistence type="predicted"/>
<keyword evidence="3" id="KW-1185">Reference proteome</keyword>
<dbReference type="InterPro" id="IPR013087">
    <property type="entry name" value="Znf_C2H2_type"/>
</dbReference>
<evidence type="ECO:0000313" key="3">
    <source>
        <dbReference type="Proteomes" id="UP001162131"/>
    </source>
</evidence>
<feature type="domain" description="C2H2-type" evidence="1">
    <location>
        <begin position="102"/>
        <end position="123"/>
    </location>
</feature>
<feature type="domain" description="C2H2-type" evidence="1">
    <location>
        <begin position="33"/>
        <end position="54"/>
    </location>
</feature>
<evidence type="ECO:0000259" key="1">
    <source>
        <dbReference type="PROSITE" id="PS00028"/>
    </source>
</evidence>
<dbReference type="SMART" id="SM00355">
    <property type="entry name" value="ZnF_C2H2"/>
    <property type="match status" value="3"/>
</dbReference>
<gene>
    <name evidence="2" type="ORF">BSTOLATCC_MIC25356</name>
</gene>
<protein>
    <recommendedName>
        <fullName evidence="1">C2H2-type domain-containing protein</fullName>
    </recommendedName>
</protein>
<organism evidence="2 3">
    <name type="scientific">Blepharisma stoltei</name>
    <dbReference type="NCBI Taxonomy" id="1481888"/>
    <lineage>
        <taxon>Eukaryota</taxon>
        <taxon>Sar</taxon>
        <taxon>Alveolata</taxon>
        <taxon>Ciliophora</taxon>
        <taxon>Postciliodesmatophora</taxon>
        <taxon>Heterotrichea</taxon>
        <taxon>Heterotrichida</taxon>
        <taxon>Blepharismidae</taxon>
        <taxon>Blepharisma</taxon>
    </lineage>
</organism>
<name>A0AAU9J1L4_9CILI</name>
<reference evidence="2" key="1">
    <citation type="submission" date="2021-09" db="EMBL/GenBank/DDBJ databases">
        <authorList>
            <consortium name="AG Swart"/>
            <person name="Singh M."/>
            <person name="Singh A."/>
            <person name="Seah K."/>
            <person name="Emmerich C."/>
        </authorList>
    </citation>
    <scope>NUCLEOTIDE SEQUENCE</scope>
    <source>
        <strain evidence="2">ATCC30299</strain>
    </source>
</reference>
<dbReference type="PROSITE" id="PS00028">
    <property type="entry name" value="ZINC_FINGER_C2H2_1"/>
    <property type="match status" value="2"/>
</dbReference>
<dbReference type="Proteomes" id="UP001162131">
    <property type="component" value="Unassembled WGS sequence"/>
</dbReference>
<dbReference type="EMBL" id="CAJZBQ010000024">
    <property type="protein sequence ID" value="CAG9320121.1"/>
    <property type="molecule type" value="Genomic_DNA"/>
</dbReference>
<evidence type="ECO:0000313" key="2">
    <source>
        <dbReference type="EMBL" id="CAG9320121.1"/>
    </source>
</evidence>
<sequence length="136" mass="15635">MSIKDQNQVKEPQVKAEIALGRSMEYLKESRSCKVCGVEYTSSLEIIPHLYREHPKCKDCKLRSLSVEDHILHRLEKHLSDIRQAFQTSYGIKKSIGLRHECSVCSAVFTRKTYALVHMAKKHPLIVSLFNSDSTF</sequence>
<dbReference type="AlphaFoldDB" id="A0AAU9J1L4"/>